<evidence type="ECO:0000259" key="3">
    <source>
        <dbReference type="Pfam" id="PF00294"/>
    </source>
</evidence>
<accession>A0A7W7TAE5</accession>
<name>A0A7W7TAE5_9PSEU</name>
<dbReference type="Pfam" id="PF00294">
    <property type="entry name" value="PfkB"/>
    <property type="match status" value="2"/>
</dbReference>
<dbReference type="InterPro" id="IPR052562">
    <property type="entry name" value="Ketohexokinase-related"/>
</dbReference>
<reference evidence="4 5" key="1">
    <citation type="submission" date="2020-08" db="EMBL/GenBank/DDBJ databases">
        <title>Sequencing the genomes of 1000 actinobacteria strains.</title>
        <authorList>
            <person name="Klenk H.-P."/>
        </authorList>
    </citation>
    <scope>NUCLEOTIDE SEQUENCE [LARGE SCALE GENOMIC DNA]</scope>
    <source>
        <strain evidence="4 5">DSM 45084</strain>
    </source>
</reference>
<dbReference type="InterPro" id="IPR029056">
    <property type="entry name" value="Ribokinase-like"/>
</dbReference>
<keyword evidence="2 4" id="KW-0418">Kinase</keyword>
<keyword evidence="5" id="KW-1185">Reference proteome</keyword>
<dbReference type="Gene3D" id="3.40.1190.20">
    <property type="match status" value="1"/>
</dbReference>
<keyword evidence="1" id="KW-0808">Transferase</keyword>
<evidence type="ECO:0000313" key="4">
    <source>
        <dbReference type="EMBL" id="MBB4969475.1"/>
    </source>
</evidence>
<dbReference type="Proteomes" id="UP000542674">
    <property type="component" value="Unassembled WGS sequence"/>
</dbReference>
<dbReference type="PANTHER" id="PTHR42774:SF3">
    <property type="entry name" value="KETOHEXOKINASE"/>
    <property type="match status" value="1"/>
</dbReference>
<dbReference type="EMBL" id="JACHJS010000001">
    <property type="protein sequence ID" value="MBB4969475.1"/>
    <property type="molecule type" value="Genomic_DNA"/>
</dbReference>
<comment type="caution">
    <text evidence="4">The sequence shown here is derived from an EMBL/GenBank/DDBJ whole genome shotgun (WGS) entry which is preliminary data.</text>
</comment>
<dbReference type="RefSeq" id="WP_184675128.1">
    <property type="nucleotide sequence ID" value="NZ_BAABAI010000035.1"/>
</dbReference>
<evidence type="ECO:0000256" key="1">
    <source>
        <dbReference type="ARBA" id="ARBA00022679"/>
    </source>
</evidence>
<sequence>MTTVLCVGLTTVDVIHRVADFPAPGGKVQSADVRLDVGGPAANAARTIAALGHEAILLTALGDELGDVARAHLDDVEVHDAGPGGPALSTVVVREHDGERTVVSRNAATFTPTRPFPTALVDRADTVLLDGHLAPLALAAARAARSPVLLDAGSWKPVLAEILPLTHTAACGAEFPLTAEELHARGVKVVTRTHGPDPVTWSTGNVRGEVPVDRVEAHDTNGAGDVWHGAFAVADRADLTAAIIFANTIAALRVRGGDWLAEVRRT</sequence>
<dbReference type="InterPro" id="IPR002173">
    <property type="entry name" value="Carboh/pur_kinase_PfkB_CS"/>
</dbReference>
<dbReference type="PROSITE" id="PS00584">
    <property type="entry name" value="PFKB_KINASES_2"/>
    <property type="match status" value="1"/>
</dbReference>
<dbReference type="InterPro" id="IPR011611">
    <property type="entry name" value="PfkB_dom"/>
</dbReference>
<evidence type="ECO:0000313" key="5">
    <source>
        <dbReference type="Proteomes" id="UP000542674"/>
    </source>
</evidence>
<protein>
    <submittedName>
        <fullName evidence="4">Sugar/nucleoside kinase (Ribokinase family)</fullName>
    </submittedName>
</protein>
<organism evidence="4 5">
    <name type="scientific">Saccharothrix violaceirubra</name>
    <dbReference type="NCBI Taxonomy" id="413306"/>
    <lineage>
        <taxon>Bacteria</taxon>
        <taxon>Bacillati</taxon>
        <taxon>Actinomycetota</taxon>
        <taxon>Actinomycetes</taxon>
        <taxon>Pseudonocardiales</taxon>
        <taxon>Pseudonocardiaceae</taxon>
        <taxon>Saccharothrix</taxon>
    </lineage>
</organism>
<evidence type="ECO:0000256" key="2">
    <source>
        <dbReference type="ARBA" id="ARBA00022777"/>
    </source>
</evidence>
<gene>
    <name evidence="4" type="ORF">F4559_006834</name>
</gene>
<feature type="domain" description="Carbohydrate kinase PfkB" evidence="3">
    <location>
        <begin position="1"/>
        <end position="144"/>
    </location>
</feature>
<dbReference type="SUPFAM" id="SSF53613">
    <property type="entry name" value="Ribokinase-like"/>
    <property type="match status" value="1"/>
</dbReference>
<dbReference type="AlphaFoldDB" id="A0A7W7TAE5"/>
<dbReference type="PANTHER" id="PTHR42774">
    <property type="entry name" value="PHOSPHOTRANSFERASE SYSTEM TRANSPORT PROTEIN"/>
    <property type="match status" value="1"/>
</dbReference>
<dbReference type="GO" id="GO:0016301">
    <property type="term" value="F:kinase activity"/>
    <property type="evidence" value="ECO:0007669"/>
    <property type="project" value="UniProtKB-KW"/>
</dbReference>
<feature type="domain" description="Carbohydrate kinase PfkB" evidence="3">
    <location>
        <begin position="179"/>
        <end position="255"/>
    </location>
</feature>
<proteinExistence type="predicted"/>